<evidence type="ECO:0000256" key="3">
    <source>
        <dbReference type="ARBA" id="ARBA00022452"/>
    </source>
</evidence>
<comment type="similarity">
    <text evidence="7">Belongs to the TonB-dependent receptor family.</text>
</comment>
<dbReference type="Proteomes" id="UP000317557">
    <property type="component" value="Unassembled WGS sequence"/>
</dbReference>
<dbReference type="AlphaFoldDB" id="A0A521F4U4"/>
<dbReference type="InterPro" id="IPR036942">
    <property type="entry name" value="Beta-barrel_TonB_sf"/>
</dbReference>
<proteinExistence type="inferred from homology"/>
<protein>
    <submittedName>
        <fullName evidence="10">TonB-linked outer membrane protein, SusC/RagA family</fullName>
    </submittedName>
</protein>
<dbReference type="Pfam" id="PF07715">
    <property type="entry name" value="Plug"/>
    <property type="match status" value="1"/>
</dbReference>
<organism evidence="10 11">
    <name type="scientific">Gracilimonas mengyeensis</name>
    <dbReference type="NCBI Taxonomy" id="1302730"/>
    <lineage>
        <taxon>Bacteria</taxon>
        <taxon>Pseudomonadati</taxon>
        <taxon>Balneolota</taxon>
        <taxon>Balneolia</taxon>
        <taxon>Balneolales</taxon>
        <taxon>Balneolaceae</taxon>
        <taxon>Gracilimonas</taxon>
    </lineage>
</organism>
<keyword evidence="11" id="KW-1185">Reference proteome</keyword>
<comment type="subcellular location">
    <subcellularLocation>
        <location evidence="1 7">Cell outer membrane</location>
        <topology evidence="1 7">Multi-pass membrane protein</topology>
    </subcellularLocation>
</comment>
<dbReference type="EMBL" id="FXTP01000015">
    <property type="protein sequence ID" value="SMO91076.1"/>
    <property type="molecule type" value="Genomic_DNA"/>
</dbReference>
<dbReference type="NCBIfam" id="TIGR04056">
    <property type="entry name" value="OMP_RagA_SusC"/>
    <property type="match status" value="1"/>
</dbReference>
<evidence type="ECO:0000256" key="4">
    <source>
        <dbReference type="ARBA" id="ARBA00022692"/>
    </source>
</evidence>
<dbReference type="Gene3D" id="2.170.130.10">
    <property type="entry name" value="TonB-dependent receptor, plug domain"/>
    <property type="match status" value="1"/>
</dbReference>
<reference evidence="10 11" key="1">
    <citation type="submission" date="2017-05" db="EMBL/GenBank/DDBJ databases">
        <authorList>
            <person name="Varghese N."/>
            <person name="Submissions S."/>
        </authorList>
    </citation>
    <scope>NUCLEOTIDE SEQUENCE [LARGE SCALE GENOMIC DNA]</scope>
    <source>
        <strain evidence="10 11">DSM 21985</strain>
    </source>
</reference>
<evidence type="ECO:0000256" key="8">
    <source>
        <dbReference type="SAM" id="SignalP"/>
    </source>
</evidence>
<dbReference type="OrthoDB" id="9768177at2"/>
<dbReference type="PROSITE" id="PS52016">
    <property type="entry name" value="TONB_DEPENDENT_REC_3"/>
    <property type="match status" value="1"/>
</dbReference>
<accession>A0A521F4U4</accession>
<evidence type="ECO:0000256" key="1">
    <source>
        <dbReference type="ARBA" id="ARBA00004571"/>
    </source>
</evidence>
<evidence type="ECO:0000313" key="11">
    <source>
        <dbReference type="Proteomes" id="UP000317557"/>
    </source>
</evidence>
<dbReference type="GO" id="GO:0009279">
    <property type="term" value="C:cell outer membrane"/>
    <property type="evidence" value="ECO:0007669"/>
    <property type="project" value="UniProtKB-SubCell"/>
</dbReference>
<keyword evidence="3 7" id="KW-1134">Transmembrane beta strand</keyword>
<evidence type="ECO:0000313" key="10">
    <source>
        <dbReference type="EMBL" id="SMO91076.1"/>
    </source>
</evidence>
<evidence type="ECO:0000259" key="9">
    <source>
        <dbReference type="Pfam" id="PF07715"/>
    </source>
</evidence>
<evidence type="ECO:0000256" key="7">
    <source>
        <dbReference type="PROSITE-ProRule" id="PRU01360"/>
    </source>
</evidence>
<dbReference type="InterPro" id="IPR023997">
    <property type="entry name" value="TonB-dep_OMP_SusC/RagA_CS"/>
</dbReference>
<sequence length="1123" mass="124024">MLKKLQMWFLFVCVLSTSIYAQSGTITGTVTDAETGEPIPQAALFLEELQTGAATNLDGEYTIEDVDYGTYTLRISSVGFLTMVREITVDEDNNTFNFALETDVQQLEDVVVTAFGVSRQQKSIGYSVQDVGAEELARVDQNNIVGALAGKVAGVQVVGSTTLGGSERIRIRGVNGLSDGQPLFVVDGTPITNDAFTIGAGASDENARGRDLGNLASDIDLSNVENVSVLKGAAAAALYGNRASNGVILITTKKGSMGEGQPMQINYTNNTQFEQVYVLPEYQNQYAGGYVQSFGSVTPDGRSLNFNPDDGNYYLGYDSDSETYSDQWTGDVDNTLNYAADESWGPRMDGTMYRPWWSWFDHDFTGDGQSDFGTEIPLEPNKDNIRDFFDTGIRVSNKLSISGGSTNASYRAGVSNTLQNGVMPNAELNRTAVNFSGALSHNNKFMSRVNVNYVNTQAEGRPATGYSAPQGNPLQSFNQWFQRQLDMDKLKQYRQDDGTVMSWNIRSPQNVRPLYWDSPYFTVNENVSNDERDRLYGNYNLSYQLNDNVEFVGKVHLDTYSFVAEDRIASGGLEEDWYYVSNRTKREINYEGGAQFNKDFEDFSFSGYIGGNILNRDYKYQIQQTVGGLSTPNYFNIAASVNRPDVESFKQEKVVRSLFGTTTIGYKDMFYVDGTLRNDWSSALPQGNNSYLYYGLSGSFVFTELDAFNDQGILSFGKLRASIAQVGDDLEPYEIQQTYETSTPYGSDPTQTIPNVLPNTQLKPAISSDYEFGADLRFLEGKIRTDINYFHSVRENEIIELDAPGSSGFEATLVNAGEFTTSGWEVYVGATPIQRRDLSVDVDVNWATTHSQVNELAEGIDTRLLESAYFGIQLYAEEGKTWGRAITTSSYGGYVRDENGNKVIDTEAGHYALEYNKDLGSIIPDWNGGFNLGVNYKNFSLGAFIEFQKGGKFYSVSRMFNAYSGLGEETVGNNTLGNPLRDPVRDANGDVQTFVSLSEAADNSGGVLVEGVDESGNEVAYLYEASGHFINMFYNKEEWLEDASYVKLREISVTYNLPVNLTDRLPIANASVTLEMRNPLLIYTSVDGVDPSAIQNNANGFGFWEGGTLPGTRSIGFNVNIGF</sequence>
<dbReference type="SUPFAM" id="SSF49464">
    <property type="entry name" value="Carboxypeptidase regulatory domain-like"/>
    <property type="match status" value="1"/>
</dbReference>
<keyword evidence="8" id="KW-0732">Signal</keyword>
<gene>
    <name evidence="10" type="ORF">SAMN06265219_11533</name>
</gene>
<name>A0A521F4U4_9BACT</name>
<dbReference type="RefSeq" id="WP_142455600.1">
    <property type="nucleotide sequence ID" value="NZ_FXTP01000015.1"/>
</dbReference>
<keyword evidence="6 7" id="KW-0998">Cell outer membrane</keyword>
<keyword evidence="2 7" id="KW-0813">Transport</keyword>
<dbReference type="InterPro" id="IPR023996">
    <property type="entry name" value="TonB-dep_OMP_SusC/RagA"/>
</dbReference>
<keyword evidence="5 7" id="KW-0472">Membrane</keyword>
<dbReference type="Pfam" id="PF13715">
    <property type="entry name" value="CarbopepD_reg_2"/>
    <property type="match status" value="1"/>
</dbReference>
<feature type="chain" id="PRO_5021895871" evidence="8">
    <location>
        <begin position="22"/>
        <end position="1123"/>
    </location>
</feature>
<dbReference type="InterPro" id="IPR039426">
    <property type="entry name" value="TonB-dep_rcpt-like"/>
</dbReference>
<dbReference type="InterPro" id="IPR008969">
    <property type="entry name" value="CarboxyPept-like_regulatory"/>
</dbReference>
<dbReference type="NCBIfam" id="TIGR04057">
    <property type="entry name" value="SusC_RagA_signa"/>
    <property type="match status" value="1"/>
</dbReference>
<evidence type="ECO:0000256" key="2">
    <source>
        <dbReference type="ARBA" id="ARBA00022448"/>
    </source>
</evidence>
<dbReference type="InterPro" id="IPR012910">
    <property type="entry name" value="Plug_dom"/>
</dbReference>
<keyword evidence="4 7" id="KW-0812">Transmembrane</keyword>
<dbReference type="InterPro" id="IPR037066">
    <property type="entry name" value="Plug_dom_sf"/>
</dbReference>
<evidence type="ECO:0000256" key="6">
    <source>
        <dbReference type="ARBA" id="ARBA00023237"/>
    </source>
</evidence>
<evidence type="ECO:0000256" key="5">
    <source>
        <dbReference type="ARBA" id="ARBA00023136"/>
    </source>
</evidence>
<dbReference type="SUPFAM" id="SSF56935">
    <property type="entry name" value="Porins"/>
    <property type="match status" value="1"/>
</dbReference>
<dbReference type="Gene3D" id="2.60.40.1120">
    <property type="entry name" value="Carboxypeptidase-like, regulatory domain"/>
    <property type="match status" value="1"/>
</dbReference>
<feature type="domain" description="TonB-dependent receptor plug" evidence="9">
    <location>
        <begin position="121"/>
        <end position="247"/>
    </location>
</feature>
<feature type="signal peptide" evidence="8">
    <location>
        <begin position="1"/>
        <end position="21"/>
    </location>
</feature>
<dbReference type="Gene3D" id="2.40.170.20">
    <property type="entry name" value="TonB-dependent receptor, beta-barrel domain"/>
    <property type="match status" value="1"/>
</dbReference>